<name>A0ABT6Y7U0_9BACT</name>
<evidence type="ECO:0000256" key="3">
    <source>
        <dbReference type="ARBA" id="ARBA00022603"/>
    </source>
</evidence>
<proteinExistence type="inferred from homology"/>
<dbReference type="Pfam" id="PF02086">
    <property type="entry name" value="MethyltransfD12"/>
    <property type="match status" value="1"/>
</dbReference>
<dbReference type="GO" id="GO:0032259">
    <property type="term" value="P:methylation"/>
    <property type="evidence" value="ECO:0007669"/>
    <property type="project" value="UniProtKB-KW"/>
</dbReference>
<organism evidence="7 8">
    <name type="scientific">Flectobacillus roseus</name>
    <dbReference type="NCBI Taxonomy" id="502259"/>
    <lineage>
        <taxon>Bacteria</taxon>
        <taxon>Pseudomonadati</taxon>
        <taxon>Bacteroidota</taxon>
        <taxon>Cytophagia</taxon>
        <taxon>Cytophagales</taxon>
        <taxon>Flectobacillaceae</taxon>
        <taxon>Flectobacillus</taxon>
    </lineage>
</organism>
<keyword evidence="8" id="KW-1185">Reference proteome</keyword>
<evidence type="ECO:0000313" key="7">
    <source>
        <dbReference type="EMBL" id="MDI9859642.1"/>
    </source>
</evidence>
<gene>
    <name evidence="7" type="ORF">QM524_10500</name>
</gene>
<dbReference type="PANTHER" id="PTHR30481">
    <property type="entry name" value="DNA ADENINE METHYLASE"/>
    <property type="match status" value="1"/>
</dbReference>
<comment type="caution">
    <text evidence="7">The sequence shown here is derived from an EMBL/GenBank/DDBJ whole genome shotgun (WGS) entry which is preliminary data.</text>
</comment>
<keyword evidence="4" id="KW-0808">Transferase</keyword>
<dbReference type="PIRSF" id="PIRSF000398">
    <property type="entry name" value="M_m6A_EcoRV"/>
    <property type="match status" value="1"/>
</dbReference>
<dbReference type="Gene3D" id="3.40.50.150">
    <property type="entry name" value="Vaccinia Virus protein VP39"/>
    <property type="match status" value="1"/>
</dbReference>
<evidence type="ECO:0000313" key="8">
    <source>
        <dbReference type="Proteomes" id="UP001236507"/>
    </source>
</evidence>
<dbReference type="PRINTS" id="PR00505">
    <property type="entry name" value="D12N6MTFRASE"/>
</dbReference>
<evidence type="ECO:0000256" key="5">
    <source>
        <dbReference type="ARBA" id="ARBA00022691"/>
    </source>
</evidence>
<sequence length="289" mass="33453">MAFFSPLRYPGGKAKIADFFMSVFEENSLCDGVYIEPYAGGASVGLNLLFNEYASRIIINDLDKSIYAFWYSVLNETDNLCKLIFDNNVDIPQWKVQKDIQRNKENSSLLELGYSTFFLNRTNRSGIIRAGVIGGIEQSGDWKMDVRFNKNDLINRIQKIALYKDRIKLYNLDAVKLLKTLRNTLPENSLMYFDPPYYVKGKELYMNFFTHEDHSLIYNEIAKSENLKWIVTYDNVEEITNLYQNYRQLTYSLNYSAGNATKGKEVLIYSDNIILPVHNLHGCDEVPVL</sequence>
<dbReference type="InterPro" id="IPR012327">
    <property type="entry name" value="MeTrfase_D12"/>
</dbReference>
<reference evidence="7 8" key="1">
    <citation type="submission" date="2023-05" db="EMBL/GenBank/DDBJ databases">
        <title>Novel species of genus Flectobacillus isolated from stream in China.</title>
        <authorList>
            <person name="Lu H."/>
        </authorList>
    </citation>
    <scope>NUCLEOTIDE SEQUENCE [LARGE SCALE GENOMIC DNA]</scope>
    <source>
        <strain evidence="7 8">KCTC 42575</strain>
    </source>
</reference>
<comment type="catalytic activity">
    <reaction evidence="6">
        <text>a 2'-deoxyadenosine in DNA + S-adenosyl-L-methionine = an N(6)-methyl-2'-deoxyadenosine in DNA + S-adenosyl-L-homocysteine + H(+)</text>
        <dbReference type="Rhea" id="RHEA:15197"/>
        <dbReference type="Rhea" id="RHEA-COMP:12418"/>
        <dbReference type="Rhea" id="RHEA-COMP:12419"/>
        <dbReference type="ChEBI" id="CHEBI:15378"/>
        <dbReference type="ChEBI" id="CHEBI:57856"/>
        <dbReference type="ChEBI" id="CHEBI:59789"/>
        <dbReference type="ChEBI" id="CHEBI:90615"/>
        <dbReference type="ChEBI" id="CHEBI:90616"/>
        <dbReference type="EC" id="2.1.1.72"/>
    </reaction>
</comment>
<dbReference type="Gene3D" id="1.10.1020.10">
    <property type="entry name" value="Adenine-specific Methyltransferase, Domain 2"/>
    <property type="match status" value="1"/>
</dbReference>
<evidence type="ECO:0000256" key="4">
    <source>
        <dbReference type="ARBA" id="ARBA00022679"/>
    </source>
</evidence>
<dbReference type="EC" id="2.1.1.72" evidence="2"/>
<dbReference type="InterPro" id="IPR023095">
    <property type="entry name" value="Ade_MeTrfase_dom_2"/>
</dbReference>
<protein>
    <recommendedName>
        <fullName evidence="2">site-specific DNA-methyltransferase (adenine-specific)</fullName>
        <ecNumber evidence="2">2.1.1.72</ecNumber>
    </recommendedName>
</protein>
<evidence type="ECO:0000256" key="1">
    <source>
        <dbReference type="ARBA" id="ARBA00006594"/>
    </source>
</evidence>
<dbReference type="InterPro" id="IPR012263">
    <property type="entry name" value="M_m6A_EcoRV"/>
</dbReference>
<dbReference type="Proteomes" id="UP001236507">
    <property type="component" value="Unassembled WGS sequence"/>
</dbReference>
<keyword evidence="5" id="KW-0949">S-adenosyl-L-methionine</keyword>
<dbReference type="PANTHER" id="PTHR30481:SF2">
    <property type="entry name" value="SITE-SPECIFIC DNA-METHYLTRANSFERASE (ADENINE-SPECIFIC)"/>
    <property type="match status" value="1"/>
</dbReference>
<dbReference type="InterPro" id="IPR029063">
    <property type="entry name" value="SAM-dependent_MTases_sf"/>
</dbReference>
<comment type="similarity">
    <text evidence="1">Belongs to the N(4)/N(6)-methyltransferase family.</text>
</comment>
<keyword evidence="3 7" id="KW-0489">Methyltransferase</keyword>
<dbReference type="EMBL" id="JASHIF010000008">
    <property type="protein sequence ID" value="MDI9859642.1"/>
    <property type="molecule type" value="Genomic_DNA"/>
</dbReference>
<evidence type="ECO:0000256" key="6">
    <source>
        <dbReference type="ARBA" id="ARBA00047942"/>
    </source>
</evidence>
<evidence type="ECO:0000256" key="2">
    <source>
        <dbReference type="ARBA" id="ARBA00011900"/>
    </source>
</evidence>
<accession>A0ABT6Y7U0</accession>
<dbReference type="SUPFAM" id="SSF53335">
    <property type="entry name" value="S-adenosyl-L-methionine-dependent methyltransferases"/>
    <property type="match status" value="1"/>
</dbReference>
<dbReference type="RefSeq" id="WP_283344546.1">
    <property type="nucleotide sequence ID" value="NZ_JASHIF010000008.1"/>
</dbReference>
<dbReference type="GO" id="GO:0008168">
    <property type="term" value="F:methyltransferase activity"/>
    <property type="evidence" value="ECO:0007669"/>
    <property type="project" value="UniProtKB-KW"/>
</dbReference>